<name>A0ABR4FQD7_9EURO</name>
<sequence length="626" mass="68966">MAPKDQPQSQHSATKLDEDTDSTLGQQRQTSNKQYSSEWNHMVLDTWFPEVIAVIFSGACFFAIIVILRSYEGEPVPALSIGLSLNAILSILSTASRTALIFVASETIGQWKWIRVKRGSRRLQGLQALDDASRGPWGARVLLFHRVGRSLASLGAVITILALAFEPFMQQLLTYPIRQTFHVSEQTVAKQVRTFLPTINDEGFLYAVERGFWSTDLRFSPSCPSGNCTWALFTSLGFCSQGEDVAAEAGLENCRNVPADPSVDHTTYTACNVTLPYGDASQEPIHVEVTGLGRTMRIPINIIWVPSVFGQAPMDVERGKARNELLAIAQAKLAVTTEEDTDQPHPENGLHIDEVTNYQYILPSPIGDGYSCTPNPKKWGLPIETACWTPSGNICQVPVVSVSSETGTSAPYANDSAFTICPDFNVYRQLAFLFAGSTFQSWNSLGDNITLWNLAETQGRPLSMNARRILASGLEEVTADVAAFMTKYAQQRSNWTITGQAGLVESYVHVHWTWLVLPALLLGAGTVLLGCTIVINRAGRLELWKSSIFPLLFHGLDTASIARSADIGTVSQMDKLAQETQARLQDLGNGRLVLNNDIHPRSYRHRLKLVGDIFLMLYLPILAFQA</sequence>
<dbReference type="PANTHER" id="PTHR35394:SF5">
    <property type="entry name" value="DUF3176 DOMAIN-CONTAINING PROTEIN"/>
    <property type="match status" value="1"/>
</dbReference>
<feature type="transmembrane region" description="Helical" evidence="2">
    <location>
        <begin position="512"/>
        <end position="535"/>
    </location>
</feature>
<feature type="region of interest" description="Disordered" evidence="1">
    <location>
        <begin position="1"/>
        <end position="32"/>
    </location>
</feature>
<feature type="compositionally biased region" description="Polar residues" evidence="1">
    <location>
        <begin position="1"/>
        <end position="13"/>
    </location>
</feature>
<evidence type="ECO:0000256" key="2">
    <source>
        <dbReference type="SAM" id="Phobius"/>
    </source>
</evidence>
<keyword evidence="2" id="KW-0472">Membrane</keyword>
<dbReference type="EMBL" id="JBFTWV010000144">
    <property type="protein sequence ID" value="KAL2785432.1"/>
    <property type="molecule type" value="Genomic_DNA"/>
</dbReference>
<accession>A0ABR4FQD7</accession>
<dbReference type="Proteomes" id="UP001610563">
    <property type="component" value="Unassembled WGS sequence"/>
</dbReference>
<evidence type="ECO:0000313" key="3">
    <source>
        <dbReference type="EMBL" id="KAL2785432.1"/>
    </source>
</evidence>
<feature type="transmembrane region" description="Helical" evidence="2">
    <location>
        <begin position="150"/>
        <end position="169"/>
    </location>
</feature>
<feature type="compositionally biased region" description="Polar residues" evidence="1">
    <location>
        <begin position="22"/>
        <end position="32"/>
    </location>
</feature>
<dbReference type="Pfam" id="PF11374">
    <property type="entry name" value="DUF3176"/>
    <property type="match status" value="1"/>
</dbReference>
<dbReference type="InterPro" id="IPR021514">
    <property type="entry name" value="DUF3176"/>
</dbReference>
<comment type="caution">
    <text evidence="3">The sequence shown here is derived from an EMBL/GenBank/DDBJ whole genome shotgun (WGS) entry which is preliminary data.</text>
</comment>
<feature type="transmembrane region" description="Helical" evidence="2">
    <location>
        <begin position="609"/>
        <end position="625"/>
    </location>
</feature>
<proteinExistence type="predicted"/>
<evidence type="ECO:0000313" key="4">
    <source>
        <dbReference type="Proteomes" id="UP001610563"/>
    </source>
</evidence>
<keyword evidence="4" id="KW-1185">Reference proteome</keyword>
<reference evidence="3 4" key="1">
    <citation type="submission" date="2024-07" db="EMBL/GenBank/DDBJ databases">
        <title>Section-level genome sequencing and comparative genomics of Aspergillus sections Usti and Cavernicolus.</title>
        <authorList>
            <consortium name="Lawrence Berkeley National Laboratory"/>
            <person name="Nybo J.L."/>
            <person name="Vesth T.C."/>
            <person name="Theobald S."/>
            <person name="Frisvad J.C."/>
            <person name="Larsen T.O."/>
            <person name="Kjaerboelling I."/>
            <person name="Rothschild-Mancinelli K."/>
            <person name="Lyhne E.K."/>
            <person name="Kogle M.E."/>
            <person name="Barry K."/>
            <person name="Clum A."/>
            <person name="Na H."/>
            <person name="Ledsgaard L."/>
            <person name="Lin J."/>
            <person name="Lipzen A."/>
            <person name="Kuo A."/>
            <person name="Riley R."/>
            <person name="Mondo S."/>
            <person name="Labutti K."/>
            <person name="Haridas S."/>
            <person name="Pangalinan J."/>
            <person name="Salamov A.A."/>
            <person name="Simmons B.A."/>
            <person name="Magnuson J.K."/>
            <person name="Chen J."/>
            <person name="Drula E."/>
            <person name="Henrissat B."/>
            <person name="Wiebenga A."/>
            <person name="Lubbers R.J."/>
            <person name="Gomes A.C."/>
            <person name="Makela M.R."/>
            <person name="Stajich J."/>
            <person name="Grigoriev I.V."/>
            <person name="Mortensen U.H."/>
            <person name="De Vries R.P."/>
            <person name="Baker S.E."/>
            <person name="Andersen M.R."/>
        </authorList>
    </citation>
    <scope>NUCLEOTIDE SEQUENCE [LARGE SCALE GENOMIC DNA]</scope>
    <source>
        <strain evidence="3 4">CBS 209.92</strain>
    </source>
</reference>
<organism evidence="3 4">
    <name type="scientific">Aspergillus keveii</name>
    <dbReference type="NCBI Taxonomy" id="714993"/>
    <lineage>
        <taxon>Eukaryota</taxon>
        <taxon>Fungi</taxon>
        <taxon>Dikarya</taxon>
        <taxon>Ascomycota</taxon>
        <taxon>Pezizomycotina</taxon>
        <taxon>Eurotiomycetes</taxon>
        <taxon>Eurotiomycetidae</taxon>
        <taxon>Eurotiales</taxon>
        <taxon>Aspergillaceae</taxon>
        <taxon>Aspergillus</taxon>
        <taxon>Aspergillus subgen. Nidulantes</taxon>
    </lineage>
</organism>
<feature type="transmembrane region" description="Helical" evidence="2">
    <location>
        <begin position="51"/>
        <end position="71"/>
    </location>
</feature>
<evidence type="ECO:0000256" key="1">
    <source>
        <dbReference type="SAM" id="MobiDB-lite"/>
    </source>
</evidence>
<dbReference type="PANTHER" id="PTHR35394">
    <property type="entry name" value="DUF3176 DOMAIN-CONTAINING PROTEIN"/>
    <property type="match status" value="1"/>
</dbReference>
<keyword evidence="2" id="KW-0812">Transmembrane</keyword>
<gene>
    <name evidence="3" type="ORF">BJX66DRAFT_343071</name>
</gene>
<protein>
    <submittedName>
        <fullName evidence="3">Uncharacterized protein</fullName>
    </submittedName>
</protein>
<keyword evidence="2" id="KW-1133">Transmembrane helix</keyword>